<protein>
    <submittedName>
        <fullName evidence="1">Uncharacterized protein</fullName>
    </submittedName>
</protein>
<accession>A0A127Q0J9</accession>
<gene>
    <name evidence="1" type="ORF">CPter91_1188</name>
</gene>
<evidence type="ECO:0000313" key="1">
    <source>
        <dbReference type="EMBL" id="AMP03571.1"/>
    </source>
</evidence>
<sequence length="39" mass="4818">MRYMKKGMPGVPFFRPDHVVRYALFKLRYQNDMKQIQIN</sequence>
<dbReference type="EMBL" id="CP013234">
    <property type="protein sequence ID" value="AMP03571.1"/>
    <property type="molecule type" value="Genomic_DNA"/>
</dbReference>
<evidence type="ECO:0000313" key="2">
    <source>
        <dbReference type="Proteomes" id="UP000074561"/>
    </source>
</evidence>
<name>A0A127Q0J9_9BURK</name>
<dbReference type="PATRIC" id="fig|279113.9.peg.1185"/>
<dbReference type="STRING" id="279113.CPter91_1188"/>
<proteinExistence type="predicted"/>
<dbReference type="AlphaFoldDB" id="A0A127Q0J9"/>
<dbReference type="Proteomes" id="UP000074561">
    <property type="component" value="Chromosome"/>
</dbReference>
<dbReference type="KEGG" id="cpra:CPter91_1188"/>
<reference evidence="1 2" key="1">
    <citation type="submission" date="2015-11" db="EMBL/GenBank/DDBJ databases">
        <title>Exploring the genomic traits of fungus-feeding bacterial genus Collimonas.</title>
        <authorList>
            <person name="Song C."/>
            <person name="Schmidt R."/>
            <person name="de Jager V."/>
            <person name="Krzyzanowska D."/>
            <person name="Jongedijk E."/>
            <person name="Cankar K."/>
            <person name="Beekwilder J."/>
            <person name="van Veen A."/>
            <person name="de Boer W."/>
            <person name="van Veen J.A."/>
            <person name="Garbeva P."/>
        </authorList>
    </citation>
    <scope>NUCLEOTIDE SEQUENCE [LARGE SCALE GENOMIC DNA]</scope>
    <source>
        <strain evidence="1 2">Ter91</strain>
    </source>
</reference>
<organism evidence="1 2">
    <name type="scientific">Collimonas pratensis</name>
    <dbReference type="NCBI Taxonomy" id="279113"/>
    <lineage>
        <taxon>Bacteria</taxon>
        <taxon>Pseudomonadati</taxon>
        <taxon>Pseudomonadota</taxon>
        <taxon>Betaproteobacteria</taxon>
        <taxon>Burkholderiales</taxon>
        <taxon>Oxalobacteraceae</taxon>
        <taxon>Collimonas</taxon>
    </lineage>
</organism>